<organism evidence="1 2">
    <name type="scientific">Pomacea canaliculata</name>
    <name type="common">Golden apple snail</name>
    <dbReference type="NCBI Taxonomy" id="400727"/>
    <lineage>
        <taxon>Eukaryota</taxon>
        <taxon>Metazoa</taxon>
        <taxon>Spiralia</taxon>
        <taxon>Lophotrochozoa</taxon>
        <taxon>Mollusca</taxon>
        <taxon>Gastropoda</taxon>
        <taxon>Caenogastropoda</taxon>
        <taxon>Architaenioglossa</taxon>
        <taxon>Ampullarioidea</taxon>
        <taxon>Ampullariidae</taxon>
        <taxon>Pomacea</taxon>
    </lineage>
</organism>
<evidence type="ECO:0000313" key="1">
    <source>
        <dbReference type="EMBL" id="PVD26088.1"/>
    </source>
</evidence>
<dbReference type="Proteomes" id="UP000245119">
    <property type="component" value="Linkage Group LG8"/>
</dbReference>
<dbReference type="AlphaFoldDB" id="A0A2T7NY31"/>
<gene>
    <name evidence="1" type="ORF">C0Q70_13756</name>
</gene>
<evidence type="ECO:0000313" key="2">
    <source>
        <dbReference type="Proteomes" id="UP000245119"/>
    </source>
</evidence>
<reference evidence="1 2" key="1">
    <citation type="submission" date="2018-04" db="EMBL/GenBank/DDBJ databases">
        <title>The genome of golden apple snail Pomacea canaliculata provides insight into stress tolerance and invasive adaptation.</title>
        <authorList>
            <person name="Liu C."/>
            <person name="Liu B."/>
            <person name="Ren Y."/>
            <person name="Zhang Y."/>
            <person name="Wang H."/>
            <person name="Li S."/>
            <person name="Jiang F."/>
            <person name="Yin L."/>
            <person name="Zhang G."/>
            <person name="Qian W."/>
            <person name="Fan W."/>
        </authorList>
    </citation>
    <scope>NUCLEOTIDE SEQUENCE [LARGE SCALE GENOMIC DNA]</scope>
    <source>
        <strain evidence="1">SZHN2017</strain>
        <tissue evidence="1">Muscle</tissue>
    </source>
</reference>
<keyword evidence="2" id="KW-1185">Reference proteome</keyword>
<protein>
    <submittedName>
        <fullName evidence="1">Uncharacterized protein</fullName>
    </submittedName>
</protein>
<comment type="caution">
    <text evidence="1">The sequence shown here is derived from an EMBL/GenBank/DDBJ whole genome shotgun (WGS) entry which is preliminary data.</text>
</comment>
<proteinExistence type="predicted"/>
<dbReference type="EMBL" id="PZQS01000008">
    <property type="protein sequence ID" value="PVD26088.1"/>
    <property type="molecule type" value="Genomic_DNA"/>
</dbReference>
<accession>A0A2T7NY31</accession>
<name>A0A2T7NY31_POMCA</name>
<sequence>MGGTRVKGRRKASAGAAIARVPGHVRATYRSQTANTKGRTRSRRAAQLRVCWHGDDSPMNGAPAQKRHPSWPDPCFVFGKAFPKYIAVLSDDESEDCADVDPPPRHHPVAQVEPIPPHTDHPKSKMRKVWVSGWLSDLAVLSRATREQQKIMGFLVHVFSAVGGVGKRQLCKQTRDAALIPAGSPDSDAQDVQMVEG</sequence>